<feature type="domain" description="SSD" evidence="8">
    <location>
        <begin position="836"/>
        <end position="961"/>
    </location>
</feature>
<dbReference type="EMBL" id="CP014750">
    <property type="protein sequence ID" value="AMQ17889.1"/>
    <property type="molecule type" value="Genomic_DNA"/>
</dbReference>
<reference evidence="10" key="1">
    <citation type="submission" date="2016-03" db="EMBL/GenBank/DDBJ databases">
        <authorList>
            <person name="Oger P.M."/>
        </authorList>
    </citation>
    <scope>NUCLEOTIDE SEQUENCE [LARGE SCALE GENOMIC DNA]</scope>
    <source>
        <strain evidence="10">OG-1</strain>
    </source>
</reference>
<feature type="transmembrane region" description="Helical" evidence="7">
    <location>
        <begin position="1205"/>
        <end position="1224"/>
    </location>
</feature>
<dbReference type="InterPro" id="IPR004869">
    <property type="entry name" value="MMPL_dom"/>
</dbReference>
<dbReference type="SUPFAM" id="SSF82866">
    <property type="entry name" value="Multidrug efflux transporter AcrB transmembrane domain"/>
    <property type="match status" value="2"/>
</dbReference>
<keyword evidence="4 7" id="KW-0812">Transmembrane</keyword>
<evidence type="ECO:0000256" key="2">
    <source>
        <dbReference type="ARBA" id="ARBA00010157"/>
    </source>
</evidence>
<keyword evidence="10" id="KW-1185">Reference proteome</keyword>
<feature type="transmembrane region" description="Helical" evidence="7">
    <location>
        <begin position="863"/>
        <end position="882"/>
    </location>
</feature>
<dbReference type="GO" id="GO:0005886">
    <property type="term" value="C:plasma membrane"/>
    <property type="evidence" value="ECO:0007669"/>
    <property type="project" value="UniProtKB-SubCell"/>
</dbReference>
<feature type="transmembrane region" description="Helical" evidence="7">
    <location>
        <begin position="996"/>
        <end position="1016"/>
    </location>
</feature>
<dbReference type="KEGG" id="tpep:A0127_01225"/>
<dbReference type="PANTHER" id="PTHR33406:SF6">
    <property type="entry name" value="MEMBRANE PROTEIN YDGH-RELATED"/>
    <property type="match status" value="1"/>
</dbReference>
<feature type="transmembrane region" description="Helical" evidence="7">
    <location>
        <begin position="1180"/>
        <end position="1198"/>
    </location>
</feature>
<evidence type="ECO:0000256" key="6">
    <source>
        <dbReference type="ARBA" id="ARBA00023136"/>
    </source>
</evidence>
<dbReference type="RefSeq" id="WP_062386904.1">
    <property type="nucleotide sequence ID" value="NZ_CP014750.1"/>
</dbReference>
<evidence type="ECO:0000256" key="4">
    <source>
        <dbReference type="ARBA" id="ARBA00022692"/>
    </source>
</evidence>
<feature type="transmembrane region" description="Helical" evidence="7">
    <location>
        <begin position="936"/>
        <end position="962"/>
    </location>
</feature>
<dbReference type="InterPro" id="IPR000731">
    <property type="entry name" value="SSD"/>
</dbReference>
<feature type="transmembrane region" description="Helical" evidence="7">
    <location>
        <begin position="1236"/>
        <end position="1255"/>
    </location>
</feature>
<evidence type="ECO:0000256" key="3">
    <source>
        <dbReference type="ARBA" id="ARBA00022475"/>
    </source>
</evidence>
<keyword evidence="6 7" id="KW-0472">Membrane</keyword>
<gene>
    <name evidence="9" type="ORF">A0127_01225</name>
</gene>
<feature type="transmembrane region" description="Helical" evidence="7">
    <location>
        <begin position="1276"/>
        <end position="1300"/>
    </location>
</feature>
<feature type="transmembrane region" description="Helical" evidence="7">
    <location>
        <begin position="833"/>
        <end position="851"/>
    </location>
</feature>
<feature type="transmembrane region" description="Helical" evidence="7">
    <location>
        <begin position="1312"/>
        <end position="1332"/>
    </location>
</feature>
<dbReference type="PROSITE" id="PS50156">
    <property type="entry name" value="SSD"/>
    <property type="match status" value="1"/>
</dbReference>
<dbReference type="Gene3D" id="1.20.1640.10">
    <property type="entry name" value="Multidrug efflux transporter AcrB transmembrane domain"/>
    <property type="match status" value="2"/>
</dbReference>
<dbReference type="Pfam" id="PF03176">
    <property type="entry name" value="MMPL"/>
    <property type="match status" value="2"/>
</dbReference>
<organism evidence="9 10">
    <name type="scientific">Thermococcus peptonophilus</name>
    <dbReference type="NCBI Taxonomy" id="53952"/>
    <lineage>
        <taxon>Archaea</taxon>
        <taxon>Methanobacteriati</taxon>
        <taxon>Methanobacteriota</taxon>
        <taxon>Thermococci</taxon>
        <taxon>Thermococcales</taxon>
        <taxon>Thermococcaceae</taxon>
        <taxon>Thermococcus</taxon>
    </lineage>
</organism>
<dbReference type="STRING" id="53952.A0127_01225"/>
<evidence type="ECO:0000256" key="5">
    <source>
        <dbReference type="ARBA" id="ARBA00022989"/>
    </source>
</evidence>
<evidence type="ECO:0000259" key="8">
    <source>
        <dbReference type="PROSITE" id="PS50156"/>
    </source>
</evidence>
<accession>A0A142CSY7</accession>
<protein>
    <submittedName>
        <fullName evidence="9">Multidrug RND transporter</fullName>
    </submittedName>
</protein>
<proteinExistence type="inferred from homology"/>
<dbReference type="OrthoDB" id="42357at2157"/>
<dbReference type="InterPro" id="IPR050545">
    <property type="entry name" value="Mycobact_MmpL"/>
</dbReference>
<evidence type="ECO:0000313" key="10">
    <source>
        <dbReference type="Proteomes" id="UP000073604"/>
    </source>
</evidence>
<feature type="transmembrane region" description="Helical" evidence="7">
    <location>
        <begin position="809"/>
        <end position="828"/>
    </location>
</feature>
<evidence type="ECO:0000313" key="9">
    <source>
        <dbReference type="EMBL" id="AMQ17889.1"/>
    </source>
</evidence>
<keyword evidence="5 7" id="KW-1133">Transmembrane helix</keyword>
<name>A0A142CSY7_9EURY</name>
<sequence>MSWNDWVVKHAKALVVLWILVVILTAPLAYRLNDITNYSMDQFLPKDVESVKTMDTLKEEFPSFSTSENQTYVIIHGINVNDPKTREAYERFKAEAEPYGDNFTSYYDALDLLHNESYNITLNITKTAANLSGILYDSAVNGSNTYRMLLLGIENLTNQVEILNETLPELADAYLQLETNLTVLYNQTIQLKEALNETDMAYVQLHNNLTKASVQLRQLNSTIATLNVKLYNLSDSYAGAYLGAMGVYEALATKTNAYQTGNLNPQTAQAVASQLGVPVEFVYAVFNATYPVYHAYGPGAITDGLLANVTAGIILNTTTDPLEKSLVKAYSYAFYSGVIAFDRAHGSNYVLLESGESARTTVIEIAENALQDTPEVIAKAGGAYTVPGFGKVSAEVLAKVLNVAIGLGRNPEPKAVEDATVNVAKVILAGNPLLSIPNADYILKTLLVRGPTKELEESILTNALAKKLPYVQKEMAGPIAKAVVTFDPKAEGVLYQNSSALKETTVSLLSEILKEKGIELPNDVLLKIYDSNGNIEPIVREILIEETAKQVKDEEKAEVIVSVVIEHADELAKGDNVKEAVKEVIIKLAGNLPIDVERVVNEIYSGKSAREIALELYTDGVNEKLNEVDAPKEVKDALRDLLLAVAENYPMSETEIEELTKKKVAELIDRFMEDTESKLGMRVDSAKLAEIAFKFKDNPEKIGREDVAPIERDVYTALYNKAKLYINMLKSDDNRTMLVIFVPKALKGISDLEKQSKFQYENSLKAKKIALREFGKLSPSVEVYITGTPIQTYEMIKYGKEDNDKTTKFSVLGAFIVLLILMGVALLATLLPFTGVATATLTALGILYLLAKGDVLNVGSWAQMLTVTTALGLGIDYSTYYLHRFREYLAEGYDHNKAASEALKRAKDAVLASASTDIIAFASFVLAYEFPIFKTMGIIAPLAVIVVLLASLTFIPAITVLIGDKPIFWWPRHIKHHLENIDLHERSRIAEWAVKHAKIVTFIALLIAVPAAYNFVNFNGTHDIKLFIPKDSETYHFLQLSEDTVGAGVTSPTYVVIDLGHPVSDGDLAKINALVDRISKVKGVRYVYTVTQPFGERINNATLDELTKFEGDRYLSKDRHKVLIQVTGEYGATDDRSKEMVKEIRSIVKDEESSGKIKDGMVGGNTALALDLSNLINDVFWHRIFPVALLLMFLSLIPTLKGLPAVITTMGTIAVGVLLSIGVSSWLFEKVFGQQVMWFLPMLVFIVLMGVGIDYNSFYLVKARDEFERRKPEEALVVAAGTMDTLVVGLAAVLAATYGSLMTGATWGIREIGFALALGVLLTATAAVYFIGPATMALFGEKAWWPLFKNHSRNTAERKKE</sequence>
<comment type="similarity">
    <text evidence="2">Belongs to the resistance-nodulation-cell division (RND) (TC 2.A.6) family. MmpL subfamily.</text>
</comment>
<keyword evidence="3" id="KW-1003">Cell membrane</keyword>
<evidence type="ECO:0000256" key="1">
    <source>
        <dbReference type="ARBA" id="ARBA00004651"/>
    </source>
</evidence>
<comment type="subcellular location">
    <subcellularLocation>
        <location evidence="1">Cell membrane</location>
        <topology evidence="1">Multi-pass membrane protein</topology>
    </subcellularLocation>
</comment>
<dbReference type="GeneID" id="27139125"/>
<dbReference type="PANTHER" id="PTHR33406">
    <property type="entry name" value="MEMBRANE PROTEIN MJ1562-RELATED"/>
    <property type="match status" value="1"/>
</dbReference>
<dbReference type="Proteomes" id="UP000073604">
    <property type="component" value="Chromosome"/>
</dbReference>
<evidence type="ECO:0000256" key="7">
    <source>
        <dbReference type="SAM" id="Phobius"/>
    </source>
</evidence>